<dbReference type="EMBL" id="KZ992652">
    <property type="protein sequence ID" value="RKP07975.1"/>
    <property type="molecule type" value="Genomic_DNA"/>
</dbReference>
<gene>
    <name evidence="2" type="ORF">THASP1DRAFT_23955</name>
</gene>
<proteinExistence type="predicted"/>
<keyword evidence="3" id="KW-1185">Reference proteome</keyword>
<keyword evidence="1" id="KW-0812">Transmembrane</keyword>
<feature type="transmembrane region" description="Helical" evidence="1">
    <location>
        <begin position="166"/>
        <end position="187"/>
    </location>
</feature>
<feature type="transmembrane region" description="Helical" evidence="1">
    <location>
        <begin position="207"/>
        <end position="225"/>
    </location>
</feature>
<feature type="transmembrane region" description="Helical" evidence="1">
    <location>
        <begin position="98"/>
        <end position="116"/>
    </location>
</feature>
<protein>
    <recommendedName>
        <fullName evidence="4">G-protein coupled receptors family 1 profile domain-containing protein</fullName>
    </recommendedName>
</protein>
<organism evidence="2 3">
    <name type="scientific">Thamnocephalis sphaerospora</name>
    <dbReference type="NCBI Taxonomy" id="78915"/>
    <lineage>
        <taxon>Eukaryota</taxon>
        <taxon>Fungi</taxon>
        <taxon>Fungi incertae sedis</taxon>
        <taxon>Zoopagomycota</taxon>
        <taxon>Zoopagomycotina</taxon>
        <taxon>Zoopagomycetes</taxon>
        <taxon>Zoopagales</taxon>
        <taxon>Sigmoideomycetaceae</taxon>
        <taxon>Thamnocephalis</taxon>
    </lineage>
</organism>
<sequence length="368" mass="41266">MPGCMGHGPIPAPYRPLTFSTLDLTASLPRRRGNFEHPFLMSLSNDHTVLTVQFGILDSMTTLLLTITCWVFLSNLYEGTRFLYRRRQDVGPRRLMPMFNVIPNLVGGITSIYALGQRVRPGFANCNVLGLLNMSVMALGTPSITAILFIRAYYTWMRQAWLARTGFLLVFVNAIVGVTLYPALSIYADESESCWMGTNTMWSTAKFTSDMITNIILSGLYLRVLRQMLRNGFSASLYRELYREGLVSTFLVIVSVIITAVIVLLRLVPGYEPFIYGLDCKCQQGACAMICQRISKGNEKEAPQVCSRRQLMATGHINAGIASVSQCTKEMPLCIVYQQHTQTRQRTAVCCIPRPRVLCLHKLAAFRS</sequence>
<evidence type="ECO:0000256" key="1">
    <source>
        <dbReference type="SAM" id="Phobius"/>
    </source>
</evidence>
<keyword evidence="1" id="KW-1133">Transmembrane helix</keyword>
<keyword evidence="1" id="KW-0472">Membrane</keyword>
<reference evidence="3" key="1">
    <citation type="journal article" date="2018" name="Nat. Microbiol.">
        <title>Leveraging single-cell genomics to expand the fungal tree of life.</title>
        <authorList>
            <person name="Ahrendt S.R."/>
            <person name="Quandt C.A."/>
            <person name="Ciobanu D."/>
            <person name="Clum A."/>
            <person name="Salamov A."/>
            <person name="Andreopoulos B."/>
            <person name="Cheng J.F."/>
            <person name="Woyke T."/>
            <person name="Pelin A."/>
            <person name="Henrissat B."/>
            <person name="Reynolds N.K."/>
            <person name="Benny G.L."/>
            <person name="Smith M.E."/>
            <person name="James T.Y."/>
            <person name="Grigoriev I.V."/>
        </authorList>
    </citation>
    <scope>NUCLEOTIDE SEQUENCE [LARGE SCALE GENOMIC DNA]</scope>
    <source>
        <strain evidence="3">RSA 1356</strain>
    </source>
</reference>
<feature type="transmembrane region" description="Helical" evidence="1">
    <location>
        <begin position="50"/>
        <end position="77"/>
    </location>
</feature>
<dbReference type="Proteomes" id="UP000271241">
    <property type="component" value="Unassembled WGS sequence"/>
</dbReference>
<feature type="transmembrane region" description="Helical" evidence="1">
    <location>
        <begin position="128"/>
        <end position="154"/>
    </location>
</feature>
<evidence type="ECO:0000313" key="3">
    <source>
        <dbReference type="Proteomes" id="UP000271241"/>
    </source>
</evidence>
<evidence type="ECO:0008006" key="4">
    <source>
        <dbReference type="Google" id="ProtNLM"/>
    </source>
</evidence>
<dbReference type="AlphaFoldDB" id="A0A4P9XPN6"/>
<feature type="transmembrane region" description="Helical" evidence="1">
    <location>
        <begin position="246"/>
        <end position="268"/>
    </location>
</feature>
<name>A0A4P9XPN6_9FUNG</name>
<accession>A0A4P9XPN6</accession>
<evidence type="ECO:0000313" key="2">
    <source>
        <dbReference type="EMBL" id="RKP07975.1"/>
    </source>
</evidence>